<accession>A0AAU7QQB5</accession>
<evidence type="ECO:0000313" key="4">
    <source>
        <dbReference type="EMBL" id="XBT18194.1"/>
    </source>
</evidence>
<comment type="similarity">
    <text evidence="3">Belongs to the peptidase U32 family.</text>
</comment>
<dbReference type="Pfam" id="PF01136">
    <property type="entry name" value="Peptidase_U32"/>
    <property type="match status" value="1"/>
</dbReference>
<dbReference type="EMBL" id="CP157893">
    <property type="protein sequence ID" value="XBT18194.1"/>
    <property type="molecule type" value="Genomic_DNA"/>
</dbReference>
<dbReference type="PROSITE" id="PS01276">
    <property type="entry name" value="PEPTIDASE_U32"/>
    <property type="match status" value="1"/>
</dbReference>
<proteinExistence type="inferred from homology"/>
<name>A0AAU7QQB5_9FLAO</name>
<dbReference type="PANTHER" id="PTHR30217:SF6">
    <property type="entry name" value="TRNA HYDROXYLATION PROTEIN P"/>
    <property type="match status" value="1"/>
</dbReference>
<sequence>MKKIKILAPINDFISLKCAIKAKTDCVYFGINHLNMRARNSVNFKIKDLKKIHKICKKNNIKHYLTLNTVIYNHDINTIKKIIKYSKNKITGIIASDNFVIQYAYKNKIDIILSTQNNVTNIETIKFYAKYVNTIVLSRELNLKQIKEIILMIKKYKILNNKKKLIKIEIFCHGSLCMAISGKCYISLYNNNTSANRGICKQNCRYKYKVKDQFNNKMDINNEYIMSSKDLCTIPFLEKIVKIGVSQLKIEGRSKSPEYIYTTIKTYKKALKLINENNYNNKNKIKLLNKLKKVYNRGF</sequence>
<evidence type="ECO:0000256" key="1">
    <source>
        <dbReference type="ARBA" id="ARBA00022670"/>
    </source>
</evidence>
<dbReference type="PANTHER" id="PTHR30217">
    <property type="entry name" value="PEPTIDASE U32 FAMILY"/>
    <property type="match status" value="1"/>
</dbReference>
<keyword evidence="2" id="KW-0378">Hydrolase</keyword>
<organism evidence="4">
    <name type="scientific">Candidatus Shikimatogenerans sp. Tser</name>
    <dbReference type="NCBI Taxonomy" id="3158568"/>
    <lineage>
        <taxon>Bacteria</taxon>
        <taxon>Pseudomonadati</taxon>
        <taxon>Bacteroidota</taxon>
        <taxon>Flavobacteriia</taxon>
        <taxon>Flavobacteriales</taxon>
        <taxon>Candidatus Shikimatogenerans</taxon>
    </lineage>
</organism>
<reference evidence="4" key="1">
    <citation type="submission" date="2024-06" db="EMBL/GenBank/DDBJ databases">
        <title>Diversity, functionality, and evolutionary history of bacterial symbionts in false click beetles (Coleoptera, Throscidae).</title>
        <authorList>
            <person name="Wierz J.C."/>
            <person name="Malm H."/>
            <person name="Kaltenpoth M."/>
            <person name="Engl T."/>
        </authorList>
    </citation>
    <scope>NUCLEOTIDE SEQUENCE</scope>
    <source>
        <strain evidence="4">Tser</strain>
    </source>
</reference>
<keyword evidence="1" id="KW-0645">Protease</keyword>
<gene>
    <name evidence="4" type="ORF">ABNO52_00045</name>
</gene>
<protein>
    <submittedName>
        <fullName evidence="4">Peptidase U32 family protein</fullName>
    </submittedName>
</protein>
<dbReference type="InterPro" id="IPR001539">
    <property type="entry name" value="Peptidase_U32"/>
</dbReference>
<evidence type="ECO:0000256" key="3">
    <source>
        <dbReference type="ARBA" id="ARBA00038374"/>
    </source>
</evidence>
<dbReference type="InterPro" id="IPR051454">
    <property type="entry name" value="RNA/ubiquinone_mod_enzymes"/>
</dbReference>
<dbReference type="GO" id="GO:0006508">
    <property type="term" value="P:proteolysis"/>
    <property type="evidence" value="ECO:0007669"/>
    <property type="project" value="UniProtKB-KW"/>
</dbReference>
<evidence type="ECO:0000256" key="2">
    <source>
        <dbReference type="ARBA" id="ARBA00022801"/>
    </source>
</evidence>
<dbReference type="AlphaFoldDB" id="A0AAU7QQB5"/>
<dbReference type="GO" id="GO:0008233">
    <property type="term" value="F:peptidase activity"/>
    <property type="evidence" value="ECO:0007669"/>
    <property type="project" value="UniProtKB-KW"/>
</dbReference>